<feature type="transmembrane region" description="Helical" evidence="11">
    <location>
        <begin position="567"/>
        <end position="587"/>
    </location>
</feature>
<dbReference type="PANTHER" id="PTHR48040:SF45">
    <property type="entry name" value="PLEIOTROPIC DRUG RESISTANCE PROTEIN 1-LIKE"/>
    <property type="match status" value="1"/>
</dbReference>
<evidence type="ECO:0000313" key="14">
    <source>
        <dbReference type="Proteomes" id="UP000323506"/>
    </source>
</evidence>
<accession>A0A5D2BPC5</accession>
<feature type="transmembrane region" description="Helical" evidence="11">
    <location>
        <begin position="679"/>
        <end position="699"/>
    </location>
</feature>
<dbReference type="SMART" id="SM00382">
    <property type="entry name" value="AAA"/>
    <property type="match status" value="2"/>
</dbReference>
<dbReference type="InterPro" id="IPR013581">
    <property type="entry name" value="PDR_assoc"/>
</dbReference>
<dbReference type="Pfam" id="PF01061">
    <property type="entry name" value="ABC2_membrane"/>
    <property type="match status" value="2"/>
</dbReference>
<feature type="transmembrane region" description="Helical" evidence="11">
    <location>
        <begin position="760"/>
        <end position="787"/>
    </location>
</feature>
<dbReference type="InterPro" id="IPR003439">
    <property type="entry name" value="ABC_transporter-like_ATP-bd"/>
</dbReference>
<evidence type="ECO:0000259" key="12">
    <source>
        <dbReference type="PROSITE" id="PS50893"/>
    </source>
</evidence>
<evidence type="ECO:0000256" key="8">
    <source>
        <dbReference type="ARBA" id="ARBA00022989"/>
    </source>
</evidence>
<feature type="transmembrane region" description="Helical" evidence="11">
    <location>
        <begin position="1335"/>
        <end position="1354"/>
    </location>
</feature>
<keyword evidence="3" id="KW-0813">Transport</keyword>
<dbReference type="CDD" id="cd03232">
    <property type="entry name" value="ABCG_PDR_domain2"/>
    <property type="match status" value="1"/>
</dbReference>
<keyword evidence="5" id="KW-0677">Repeat</keyword>
<feature type="transmembrane region" description="Helical" evidence="11">
    <location>
        <begin position="653"/>
        <end position="673"/>
    </location>
</feature>
<dbReference type="GO" id="GO:0016887">
    <property type="term" value="F:ATP hydrolysis activity"/>
    <property type="evidence" value="ECO:0007669"/>
    <property type="project" value="InterPro"/>
</dbReference>
<keyword evidence="14" id="KW-1185">Reference proteome</keyword>
<dbReference type="InterPro" id="IPR043926">
    <property type="entry name" value="ABCG_dom"/>
</dbReference>
<dbReference type="PANTHER" id="PTHR48040">
    <property type="entry name" value="PLEIOTROPIC DRUG RESISTANCE PROTEIN 1-LIKE ISOFORM X1"/>
    <property type="match status" value="1"/>
</dbReference>
<evidence type="ECO:0000256" key="1">
    <source>
        <dbReference type="ARBA" id="ARBA00004141"/>
    </source>
</evidence>
<dbReference type="FunFam" id="3.40.50.300:FF:000059">
    <property type="entry name" value="ABC transporter G family member 40"/>
    <property type="match status" value="1"/>
</dbReference>
<feature type="transmembrane region" description="Helical" evidence="11">
    <location>
        <begin position="1305"/>
        <end position="1329"/>
    </location>
</feature>
<organism evidence="13 14">
    <name type="scientific">Gossypium darwinii</name>
    <name type="common">Darwin's cotton</name>
    <name type="synonym">Gossypium barbadense var. darwinii</name>
    <dbReference type="NCBI Taxonomy" id="34276"/>
    <lineage>
        <taxon>Eukaryota</taxon>
        <taxon>Viridiplantae</taxon>
        <taxon>Streptophyta</taxon>
        <taxon>Embryophyta</taxon>
        <taxon>Tracheophyta</taxon>
        <taxon>Spermatophyta</taxon>
        <taxon>Magnoliopsida</taxon>
        <taxon>eudicotyledons</taxon>
        <taxon>Gunneridae</taxon>
        <taxon>Pentapetalae</taxon>
        <taxon>rosids</taxon>
        <taxon>malvids</taxon>
        <taxon>Malvales</taxon>
        <taxon>Malvaceae</taxon>
        <taxon>Malvoideae</taxon>
        <taxon>Gossypium</taxon>
    </lineage>
</organism>
<dbReference type="Pfam" id="PF00005">
    <property type="entry name" value="ABC_tran"/>
    <property type="match status" value="2"/>
</dbReference>
<evidence type="ECO:0000256" key="5">
    <source>
        <dbReference type="ARBA" id="ARBA00022737"/>
    </source>
</evidence>
<feature type="transmembrane region" description="Helical" evidence="11">
    <location>
        <begin position="1222"/>
        <end position="1248"/>
    </location>
</feature>
<sequence>MERNDLYQFSNSFRANSSSRWRDSGGYNVFSKSQREQENEDEEDLKWAAIERLPSVRKGLVTTSDGKMANVDITKLGPEQRKHLMDRLIKHAEKDNESFLLKVRERLDRQEILLSAVSLADLVGIDIPKLEVRFEHLKVKAEAYIGSRALPSFFNFFINYLESILYGLHLLSSRKKHLSILRDVSGIIRPCRMTLLLGPPSSGKTTLLLALAGKLDRDLEFSGRVTYNGHEMDDFVPQRTAAYIGQHDVHIPEMTVRETIAFSARCQGVGPRFEMLAELSKREKAANITPDPDIDVFMKATSVAGKETSVLTDYILKILGLEICADTMVGNELIRGVSGGQKKRVTTGEMLAGPAKLLLMDEISTGLDSSTTYQIVKSLRQFVHILNGTAFISLLQPAPETYDLFDDIILLSDGHIVYQGPREHVLEFFESMGFKCPTRKGVADFLQEVTSRKDQRQYWTQADKDYSFVTVEQFVEAFQSFHVGKGLQNDLATPFIKNERDTQLLTTKNYGVRKMELLKVCFSKEMLLMKRNSFLYIFKLVQLLVMAVIGSTVFLRTEMHKGTPTDGIIQTGAAFFSVFMIMFNGLAEISMVVFKLPVFFKQRDSLFYPAWAYAIPTCLLKIPISFLEVGLWVVMTYYPMGMDPSIIRFLKQLLLLLLLNQMSSALFRLIAAMGREMTVTSTLSAFFLLVLFANCGYILSRDEVKKWWIWGYWASPMMYAQNAIAANEFLGDSWNKVIPLANEKLGVLVLKARGCFAKAYWYWIGVGALLGFVLVFNLFYTLALTFLNPLKESRSLKSEDERNEEDDKSGVHAPPQPKGSDTEQLKSKAELDRKKGMILPFEPHCITFEEVVYSVDMPQEMKAQGVTEDRLLLLRGITGAFRPGVLTALMGVSGAGKTTLMDVLAGRKTGGYIEGSIKVSGFPKTQETFARISGYCEQADIHSPHLTVHESVLYSAWLRLAPEVNSETRKMFVKEVMELVELNAWGQALVGLPGVNGLSLEQRKRLTIAVELVANPSIIFMDEPTSGLDARAAAIVMRIVRKTVDTGRTVVCTIHQPGIDIFEAFDELLLMKQGGQEIYVGPLGHNSCELIKYFEGIEGVSKIKDGYNPSTWMLEISTAAQEMALGVDFADVYKNSELYKRNKALIEQLNMPSPGAKELHFSTQYSQSFLSQFLACLWKQRCLYWRNTEYTAVRFFFTTIIALMFGTMFWKVGSKRGRRQDLFNAMGSMYAAVLFIGVQNASSIQPVVNVERTVFYREKAARMYSPMAYAFAQVAIELPYILVQTVTYGIIVYPLMAFEWSGARFFWYLFFAYFTFLFFTFFGMMSVAITPNYHIAGIISTAFYAIWNLFIGFLVPRTKIPIWWRWNYWVCPLAWSLYGLTVSQFGEVEDVLDTGETTKDFLKSYFGFRHEFVGVVAVVMVGWAVVFAFLFAVFIKILDFQHR</sequence>
<dbReference type="InterPro" id="IPR034003">
    <property type="entry name" value="ABCG_PDR_2"/>
</dbReference>
<protein>
    <recommendedName>
        <fullName evidence="12">ABC transporter domain-containing protein</fullName>
    </recommendedName>
</protein>
<gene>
    <name evidence="13" type="ORF">ES288_D08G152600v1</name>
</gene>
<evidence type="ECO:0000256" key="6">
    <source>
        <dbReference type="ARBA" id="ARBA00022741"/>
    </source>
</evidence>
<feature type="transmembrane region" description="Helical" evidence="11">
    <location>
        <begin position="1268"/>
        <end position="1293"/>
    </location>
</feature>
<dbReference type="InterPro" id="IPR013525">
    <property type="entry name" value="ABC2_TM"/>
</dbReference>
<dbReference type="GO" id="GO:0005524">
    <property type="term" value="F:ATP binding"/>
    <property type="evidence" value="ECO:0007669"/>
    <property type="project" value="UniProtKB-KW"/>
</dbReference>
<evidence type="ECO:0000256" key="2">
    <source>
        <dbReference type="ARBA" id="ARBA00006012"/>
    </source>
</evidence>
<feature type="domain" description="ABC transporter" evidence="12">
    <location>
        <begin position="846"/>
        <end position="1098"/>
    </location>
</feature>
<keyword evidence="7" id="KW-0067">ATP-binding</keyword>
<dbReference type="EMBL" id="CM017708">
    <property type="protein sequence ID" value="TYG57562.1"/>
    <property type="molecule type" value="Genomic_DNA"/>
</dbReference>
<feature type="transmembrane region" description="Helical" evidence="11">
    <location>
        <begin position="534"/>
        <end position="555"/>
    </location>
</feature>
<reference evidence="13 14" key="1">
    <citation type="submission" date="2019-06" db="EMBL/GenBank/DDBJ databases">
        <title>WGS assembly of Gossypium darwinii.</title>
        <authorList>
            <person name="Chen Z.J."/>
            <person name="Sreedasyam A."/>
            <person name="Ando A."/>
            <person name="Song Q."/>
            <person name="De L."/>
            <person name="Hulse-Kemp A."/>
            <person name="Ding M."/>
            <person name="Ye W."/>
            <person name="Kirkbride R."/>
            <person name="Jenkins J."/>
            <person name="Plott C."/>
            <person name="Lovell J."/>
            <person name="Lin Y.-M."/>
            <person name="Vaughn R."/>
            <person name="Liu B."/>
            <person name="Li W."/>
            <person name="Simpson S."/>
            <person name="Scheffler B."/>
            <person name="Saski C."/>
            <person name="Grover C."/>
            <person name="Hu G."/>
            <person name="Conover J."/>
            <person name="Carlson J."/>
            <person name="Shu S."/>
            <person name="Boston L."/>
            <person name="Williams M."/>
            <person name="Peterson D."/>
            <person name="Mcgee K."/>
            <person name="Jones D."/>
            <person name="Wendel J."/>
            <person name="Stelly D."/>
            <person name="Grimwood J."/>
            <person name="Schmutz J."/>
        </authorList>
    </citation>
    <scope>NUCLEOTIDE SEQUENCE [LARGE SCALE GENOMIC DNA]</scope>
    <source>
        <strain evidence="13">1808015.09</strain>
    </source>
</reference>
<dbReference type="InterPro" id="IPR034001">
    <property type="entry name" value="ABCG_PDR_1"/>
</dbReference>
<dbReference type="Pfam" id="PF19055">
    <property type="entry name" value="ABC2_membrane_7"/>
    <property type="match status" value="1"/>
</dbReference>
<dbReference type="InterPro" id="IPR003593">
    <property type="entry name" value="AAA+_ATPase"/>
</dbReference>
<feature type="transmembrane region" description="Helical" evidence="11">
    <location>
        <begin position="1366"/>
        <end position="1386"/>
    </location>
</feature>
<evidence type="ECO:0000256" key="11">
    <source>
        <dbReference type="SAM" id="Phobius"/>
    </source>
</evidence>
<evidence type="ECO:0000256" key="3">
    <source>
        <dbReference type="ARBA" id="ARBA00022448"/>
    </source>
</evidence>
<proteinExistence type="inferred from homology"/>
<keyword evidence="8 11" id="KW-1133">Transmembrane helix</keyword>
<dbReference type="Gene3D" id="3.40.50.300">
    <property type="entry name" value="P-loop containing nucleotide triphosphate hydrolases"/>
    <property type="match status" value="2"/>
</dbReference>
<dbReference type="GO" id="GO:0016020">
    <property type="term" value="C:membrane"/>
    <property type="evidence" value="ECO:0007669"/>
    <property type="project" value="UniProtKB-SubCell"/>
</dbReference>
<evidence type="ECO:0000256" key="9">
    <source>
        <dbReference type="ARBA" id="ARBA00023136"/>
    </source>
</evidence>
<keyword evidence="9 11" id="KW-0472">Membrane</keyword>
<feature type="transmembrane region" description="Helical" evidence="11">
    <location>
        <begin position="607"/>
        <end position="633"/>
    </location>
</feature>
<name>A0A5D2BPC5_GOSDA</name>
<evidence type="ECO:0000313" key="13">
    <source>
        <dbReference type="EMBL" id="TYG57562.1"/>
    </source>
</evidence>
<dbReference type="PROSITE" id="PS50893">
    <property type="entry name" value="ABC_TRANSPORTER_2"/>
    <property type="match status" value="2"/>
</dbReference>
<dbReference type="InterPro" id="IPR027417">
    <property type="entry name" value="P-loop_NTPase"/>
</dbReference>
<feature type="domain" description="ABC transporter" evidence="12">
    <location>
        <begin position="165"/>
        <end position="438"/>
    </location>
</feature>
<evidence type="ECO:0000256" key="7">
    <source>
        <dbReference type="ARBA" id="ARBA00022840"/>
    </source>
</evidence>
<dbReference type="FunFam" id="3.40.50.300:FF:000179">
    <property type="entry name" value="ABC transporter G family member 34"/>
    <property type="match status" value="1"/>
</dbReference>
<keyword evidence="4 11" id="KW-0812">Transmembrane</keyword>
<feature type="region of interest" description="Disordered" evidence="10">
    <location>
        <begin position="796"/>
        <end position="827"/>
    </location>
</feature>
<evidence type="ECO:0000256" key="10">
    <source>
        <dbReference type="SAM" id="MobiDB-lite"/>
    </source>
</evidence>
<keyword evidence="6" id="KW-0547">Nucleotide-binding</keyword>
<feature type="transmembrane region" description="Helical" evidence="11">
    <location>
        <begin position="1412"/>
        <end position="1435"/>
    </location>
</feature>
<evidence type="ECO:0000256" key="4">
    <source>
        <dbReference type="ARBA" id="ARBA00022692"/>
    </source>
</evidence>
<comment type="similarity">
    <text evidence="2">Belongs to the ABC transporter superfamily. ABCG family. PDR (TC 3.A.1.205) subfamily.</text>
</comment>
<dbReference type="SUPFAM" id="SSF52540">
    <property type="entry name" value="P-loop containing nucleoside triphosphate hydrolases"/>
    <property type="match status" value="2"/>
</dbReference>
<comment type="subcellular location">
    <subcellularLocation>
        <location evidence="1">Membrane</location>
        <topology evidence="1">Multi-pass membrane protein</topology>
    </subcellularLocation>
</comment>
<feature type="transmembrane region" description="Helical" evidence="11">
    <location>
        <begin position="1192"/>
        <end position="1210"/>
    </location>
</feature>
<dbReference type="CDD" id="cd03233">
    <property type="entry name" value="ABCG_PDR_domain1"/>
    <property type="match status" value="1"/>
</dbReference>
<dbReference type="Pfam" id="PF08370">
    <property type="entry name" value="PDR_assoc"/>
    <property type="match status" value="1"/>
</dbReference>
<dbReference type="GO" id="GO:0140359">
    <property type="term" value="F:ABC-type transporter activity"/>
    <property type="evidence" value="ECO:0007669"/>
    <property type="project" value="InterPro"/>
</dbReference>
<dbReference type="Proteomes" id="UP000323506">
    <property type="component" value="Chromosome D08"/>
</dbReference>